<proteinExistence type="inferred from homology"/>
<dbReference type="SUPFAM" id="SSF56784">
    <property type="entry name" value="HAD-like"/>
    <property type="match status" value="1"/>
</dbReference>
<accession>A0A1V6MYF8</accession>
<dbReference type="Gene3D" id="3.90.1070.10">
    <property type="match status" value="1"/>
</dbReference>
<dbReference type="SFLD" id="SFLDS00003">
    <property type="entry name" value="Haloacid_Dehalogenase"/>
    <property type="match status" value="1"/>
</dbReference>
<gene>
    <name evidence="4" type="ORF">BM536_004990</name>
</gene>
<sequence length="718" mass="78847">MVSACGKGATVSKVLVADLDDTLLGGSPHDRQQLLDVLNREPDITIVFATGRSLTSVQSLLREDSLLPRPRWIIADVGSSVVDAERMAHDHALEARLRAGWPGAARVRAALDRFPYLRYQEHVAQEGRCSFYLAPEDLSDELIRAVGALGCSWSYASDQYFDVLPPGADKGTALRLLARTLRWPHQAMLAAGDSLNDLSLFRLGTHAVVVANAEPALIKQAPADARVHHSALAGAAAVLEGLERLGWHTRRSVVIGYHRPPVRWADGAWQAPSSPNGILPTLQAALTDKHLGAVWAAAHIGEVPPPPRPAAGPALSLLPLPPDRWAGYFHHTCKETLWPALMSQLGLIRHQPAHWADYEAVNADFARHIASLARQGATVWLHDYNLWLVPALLKADRPDLTIGLFHHTPFPHPDVFQRIPAADQLRDSLARLDWAGFHTPDCADNFRRLLAGTAVPGPHIGVHPLGIDRRAVTHLARARAAALPHRQDDGPQLVLSVERLDYAKAPVHKIRALDTLLTTEPALRQQIRYRLICPPPEPGIHAYDTTRTALENAIARINRRWSTKDWKPVEYIPRSLDFPEVVDHYLAADVFWVASLADGMNLTAQEYITTRHATRRPGVLVLSRHAGIAQCLGTAALLTDPLHPHDLVDTLRAALTMPEIERAAHVTRLAALLDNPNPTDWARTVISAIRASAAPRTSTRSRGVPWGQRASPHPDTNT</sequence>
<dbReference type="PANTHER" id="PTHR10788">
    <property type="entry name" value="TREHALOSE-6-PHOSPHATE SYNTHASE"/>
    <property type="match status" value="1"/>
</dbReference>
<evidence type="ECO:0000256" key="2">
    <source>
        <dbReference type="SAM" id="MobiDB-lite"/>
    </source>
</evidence>
<comment type="similarity">
    <text evidence="1">Belongs to the glycosyltransferase 20 family.</text>
</comment>
<evidence type="ECO:0000313" key="5">
    <source>
        <dbReference type="Proteomes" id="UP000184286"/>
    </source>
</evidence>
<evidence type="ECO:0000256" key="1">
    <source>
        <dbReference type="ARBA" id="ARBA00008799"/>
    </source>
</evidence>
<dbReference type="Proteomes" id="UP000184286">
    <property type="component" value="Unassembled WGS sequence"/>
</dbReference>
<comment type="caution">
    <text evidence="4">The sequence shown here is derived from an EMBL/GenBank/DDBJ whole genome shotgun (WGS) entry which is preliminary data.</text>
</comment>
<dbReference type="Gene3D" id="3.40.50.2000">
    <property type="entry name" value="Glycogen Phosphorylase B"/>
    <property type="match status" value="2"/>
</dbReference>
<name>A0A1V6MYF8_9ACTN</name>
<dbReference type="GO" id="GO:0003825">
    <property type="term" value="F:alpha,alpha-trehalose-phosphate synthase (UDP-forming) activity"/>
    <property type="evidence" value="ECO:0007669"/>
    <property type="project" value="TreeGrafter"/>
</dbReference>
<feature type="domain" description="Sucrose phosphatase-like" evidence="3">
    <location>
        <begin position="13"/>
        <end position="244"/>
    </location>
</feature>
<dbReference type="SFLD" id="SFLDG01140">
    <property type="entry name" value="C2.B:_Phosphomannomutase_and_P"/>
    <property type="match status" value="1"/>
</dbReference>
<reference evidence="4 5" key="2">
    <citation type="submission" date="2017-02" db="EMBL/GenBank/DDBJ databases">
        <title>Draft genome sequence of Streptomyces phaeoluteigriseus type strain DSM41896.</title>
        <authorList>
            <person name="Salih T.S."/>
            <person name="Algora Gallardo L."/>
            <person name="Melo Santos T."/>
            <person name="Filgueira Martinez S."/>
            <person name="Herron P.R."/>
        </authorList>
    </citation>
    <scope>NUCLEOTIDE SEQUENCE [LARGE SCALE GENOMIC DNA]</scope>
    <source>
        <strain evidence="4 5">DSM 41896</strain>
    </source>
</reference>
<protein>
    <submittedName>
        <fullName evidence="4">Glucosylglycerol-phosphate synthase</fullName>
    </submittedName>
</protein>
<dbReference type="InterPro" id="IPR023214">
    <property type="entry name" value="HAD_sf"/>
</dbReference>
<dbReference type="SUPFAM" id="SSF53756">
    <property type="entry name" value="UDP-Glycosyltransferase/glycogen phosphorylase"/>
    <property type="match status" value="1"/>
</dbReference>
<evidence type="ECO:0000313" key="4">
    <source>
        <dbReference type="EMBL" id="OQD57336.1"/>
    </source>
</evidence>
<feature type="region of interest" description="Disordered" evidence="2">
    <location>
        <begin position="692"/>
        <end position="718"/>
    </location>
</feature>
<dbReference type="SFLD" id="SFLDG01141">
    <property type="entry name" value="C2.B.1:_Sucrose_Phosphatase_Li"/>
    <property type="match status" value="1"/>
</dbReference>
<dbReference type="InterPro" id="IPR036412">
    <property type="entry name" value="HAD-like_sf"/>
</dbReference>
<organism evidence="4 5">
    <name type="scientific">Streptomyces phaeoluteigriseus</name>
    <dbReference type="NCBI Taxonomy" id="114686"/>
    <lineage>
        <taxon>Bacteria</taxon>
        <taxon>Bacillati</taxon>
        <taxon>Actinomycetota</taxon>
        <taxon>Actinomycetes</taxon>
        <taxon>Kitasatosporales</taxon>
        <taxon>Streptomycetaceae</taxon>
        <taxon>Streptomyces</taxon>
        <taxon>Streptomyces aurantiacus group</taxon>
    </lineage>
</organism>
<dbReference type="Gene3D" id="3.40.50.1000">
    <property type="entry name" value="HAD superfamily/HAD-like"/>
    <property type="match status" value="1"/>
</dbReference>
<evidence type="ECO:0000259" key="3">
    <source>
        <dbReference type="Pfam" id="PF05116"/>
    </source>
</evidence>
<dbReference type="OrthoDB" id="9761633at2"/>
<dbReference type="GO" id="GO:0005992">
    <property type="term" value="P:trehalose biosynthetic process"/>
    <property type="evidence" value="ECO:0007669"/>
    <property type="project" value="InterPro"/>
</dbReference>
<dbReference type="InterPro" id="IPR006380">
    <property type="entry name" value="SPP-like_dom"/>
</dbReference>
<dbReference type="Pfam" id="PF00982">
    <property type="entry name" value="Glyco_transf_20"/>
    <property type="match status" value="1"/>
</dbReference>
<dbReference type="InterPro" id="IPR001830">
    <property type="entry name" value="Glyco_trans_20"/>
</dbReference>
<dbReference type="PANTHER" id="PTHR10788:SF106">
    <property type="entry name" value="BCDNA.GH08860"/>
    <property type="match status" value="1"/>
</dbReference>
<dbReference type="EMBL" id="MPOH02000005">
    <property type="protein sequence ID" value="OQD57336.1"/>
    <property type="molecule type" value="Genomic_DNA"/>
</dbReference>
<dbReference type="Pfam" id="PF05116">
    <property type="entry name" value="S6PP"/>
    <property type="match status" value="1"/>
</dbReference>
<reference evidence="5" key="1">
    <citation type="submission" date="2016-11" db="EMBL/GenBank/DDBJ databases">
        <authorList>
            <person name="Schniete J.K."/>
            <person name="Salih T."/>
            <person name="Algora Gallardo L."/>
            <person name="Martinez Fernandez S."/>
            <person name="Herron P.R."/>
        </authorList>
    </citation>
    <scope>NUCLEOTIDE SEQUENCE [LARGE SCALE GENOMIC DNA]</scope>
    <source>
        <strain evidence="5">DSM 41896</strain>
    </source>
</reference>
<dbReference type="AlphaFoldDB" id="A0A1V6MYF8"/>
<dbReference type="STRING" id="114686.BM536_004990"/>